<dbReference type="SUPFAM" id="SSF56672">
    <property type="entry name" value="DNA/RNA polymerases"/>
    <property type="match status" value="1"/>
</dbReference>
<feature type="compositionally biased region" description="Acidic residues" evidence="2">
    <location>
        <begin position="1032"/>
        <end position="1043"/>
    </location>
</feature>
<evidence type="ECO:0000259" key="4">
    <source>
        <dbReference type="PROSITE" id="PS50158"/>
    </source>
</evidence>
<dbReference type="SUPFAM" id="SSF53098">
    <property type="entry name" value="Ribonuclease H-like"/>
    <property type="match status" value="1"/>
</dbReference>
<accession>A0A1Q9CPN3</accession>
<evidence type="ECO:0000313" key="6">
    <source>
        <dbReference type="EMBL" id="OLP84888.1"/>
    </source>
</evidence>
<dbReference type="Proteomes" id="UP000186817">
    <property type="component" value="Unassembled WGS sequence"/>
</dbReference>
<dbReference type="Gene3D" id="3.30.420.10">
    <property type="entry name" value="Ribonuclease H-like superfamily/Ribonuclease H"/>
    <property type="match status" value="1"/>
</dbReference>
<feature type="region of interest" description="Disordered" evidence="2">
    <location>
        <begin position="224"/>
        <end position="285"/>
    </location>
</feature>
<evidence type="ECO:0000313" key="7">
    <source>
        <dbReference type="Proteomes" id="UP000186817"/>
    </source>
</evidence>
<dbReference type="InterPro" id="IPR000571">
    <property type="entry name" value="Znf_CCCH"/>
</dbReference>
<evidence type="ECO:0000256" key="2">
    <source>
        <dbReference type="SAM" id="MobiDB-lite"/>
    </source>
</evidence>
<dbReference type="EMBL" id="LSRX01001010">
    <property type="protein sequence ID" value="OLP84888.1"/>
    <property type="molecule type" value="Genomic_DNA"/>
</dbReference>
<keyword evidence="1" id="KW-0862">Zinc</keyword>
<sequence length="2320" mass="258430">MADVSEQSSSWWASVTRAVEDAYNRWLAATPLERLNITVNGAKELTEGCTLTFNPEDQQNDMTFFGDYKAQAIFARVCRTVNMVPPDASVLAKGLMSLTNKHISSSGDSSFRTSMLRTSLRLDGQPTLDQVFSYQRHLQAELEMMSTSTATANSGAAVRALDMSPGSPAKPKLKDKDKDKSLEMCRYFMKPSGCKRGARCVYSHSMQNMDRDLRSKKCLACGSESHRQRDCPVAKPQLRSGPPQSPQGKGGRPEKTQDSATTSTTSTAPTVAAVHGSSPSGSQVVEGTPWTLEALVQAAHQVVQQQQSVPARDGDASPEKTRAEMKMLVVKDIRVCSLRVSSMALLDSGATHCLRVASTKQEWEAAEEVQVQLAGTHTLLMRMSSTGTLLMPYGSKREHAREGQEGSGQTIVPIGQLVQTLGYSLHWTPTSCYLQDSEGVKTVLKVKSGCPQLQEVEALSLIARIEERKREHLENETLLLQDKVEVASMLMEKRWEDHLRVYAQDGKMRDGLRALRDAPFLEDMPCECLCGLVPADVEDSGWEILKELSFLNRSQRRRILLAKRRVVHLFAGEPGHWEVFKLDQHGTVVLELDIHRCRGQDIYRPEVWRALMWAARMGKIDVVMGGPPGRQRGSFGYGGVLPNDLRPLSAITRMIWLHAVAEAGRLVNGPPGEKRRPVGFVVEHPEHEVEMIGHPSGSCLKPDSLWTTAIWNSYSDVGGLRTASFDQGMMGSSTRNPTTLGTNVDHLLALHGLRQSENDEVATGCTPSHVWSPGLVRAVVVGLTFWDRGRHQYPMLRAMTPEQWKAHVDSNHEHYRRDCVTCVLARGTGQRHMRVHHPDSYVLTIDLAGPVKPGLDPTSKGKMGKGLKYMVVAKYLVPKEFIKGRTSKEPPDDHGHGPTPMPSEEEKKLGDDLFGDSKELAEQSSKPPPTGEGRDQDEVQDRSADDKGRGERELDIDLFGDSEELKQSSTPPPLDGSFLVEHVPAEPGPFDKEHVPAEPGPSPSDMYEADGERGPLEDVDLEDYDPSFAGDSGDEEADQEDPQLEPRRHVAMSTGDCLPPEHTYLVFGMGLPNNLSATVKTAVQDIVLYLRGHGFPIYRFHSDKGECFNHNFRSWLRDQGIRATWSEPGVPQGNGHAESAVRWAKDRVRTLLYGAALPVRLWPMALETAAAQQRARVLGWKSMLAAPFGAKVHIRKKPFDAKGPRRRELALESKWSQGHYMGLSSLLQRGHVVYLPSTATQAETFLHTGHVRPGLIDPGPPAEEWKVDDRPRRRLKAKTSYDRVEMKRVNLTKEEQVTMATTTASQILEVWDHEDARELVVALAEKSFFDELKFGVFRHGGTVGWMTGLEQYPDLSRLLARLVLEVEPTATFTSIWVSHNSQRPLHQDLNNDEWSYNYVIPLQCPLEGGELWTELRPGDRVHGPISVRTPNGTKQVYGQEHAIQLGKCIRFSPRRLHEVLDWKGSRTMLIAYTPQCLGKLSYKDIKILDAHGFPPPLSQLPEAFGGEPRPYLAKTEVKHDPDLPPQEKHPQGGLPAALQEEEEWDIYLDLEDGQVRFGGEFGLATELEEVALRKTEVTYTPNVEKILEELEAPLEVTYTVDPREVLGHLSLWEAAIRKEVSGIEVAIQRLLPDTPERSAWLATSGIQRLPTKFVFTVKPNDKAVLSDRNTWWKRKARLVVCGNYAQEDGSNLYAESAPAEAVRAGLTLSCRKGWQVSILDVVAAFLRTPIGRKATDPKIVVAPPKLLEKLKVTIPLELWGLVRALYGLRQSPALWSDYRDDMIAQMHLPDGLKFVQGRTVRCWWSIVDSAGSIVGVMIVYVDDFMICGSGPVVAAVSGVIRSLWETSELSTLSPTTPARFLGMELSMVTGEPGVIYVSQHGYIQELLTHHDLPSTRLNKVPLSKELASFNVEETDVAPDDYMVHRAQQMTGEVLWVSQRSRPDLSYTSALMSTLTTRAPYRVVEVGLKALSYLRRTSRYQLRISWSEAPLTMFCDAAYAPQSERSHAGWLVTYGQVPLVWRSSRQQMITLSTAEAELLALTDGAIALKGVECLLADLGEQVTARELATDSSAALGISQGASSWRTRHLRIRAGWLVEQVQYGLMTARHCPGLHQPADLLTKPLSSQRLRDLLQLWKIGEQEQPVVQPAMSRLSIASSRITVALVCCLLMMTVEASSTEAENSVKVDSDMLTIFMALVMLLGLVMIWEGCKWLFWEVVLEWAPGSRSRKLRRLEKLREATAKAIHEELSRMDSTDKVIFKRCDSGAELVGEKGSCDVHFPSFTYRSGTAFEEEGSCSVHSPSPTYRSFEKLFDFVGFLRRG</sequence>
<feature type="compositionally biased region" description="Basic and acidic residues" evidence="2">
    <location>
        <begin position="904"/>
        <end position="921"/>
    </location>
</feature>
<keyword evidence="7" id="KW-1185">Reference proteome</keyword>
<gene>
    <name evidence="6" type="primary">GIP</name>
    <name evidence="6" type="ORF">AK812_SmicGene34190</name>
</gene>
<dbReference type="PROSITE" id="PS50158">
    <property type="entry name" value="ZF_CCHC"/>
    <property type="match status" value="1"/>
</dbReference>
<feature type="compositionally biased region" description="Basic and acidic residues" evidence="2">
    <location>
        <begin position="932"/>
        <end position="955"/>
    </location>
</feature>
<dbReference type="InterPro" id="IPR013103">
    <property type="entry name" value="RVT_2"/>
</dbReference>
<reference evidence="6 7" key="1">
    <citation type="submission" date="2016-02" db="EMBL/GenBank/DDBJ databases">
        <title>Genome analysis of coral dinoflagellate symbionts highlights evolutionary adaptations to a symbiotic lifestyle.</title>
        <authorList>
            <person name="Aranda M."/>
            <person name="Li Y."/>
            <person name="Liew Y.J."/>
            <person name="Baumgarten S."/>
            <person name="Simakov O."/>
            <person name="Wilson M."/>
            <person name="Piel J."/>
            <person name="Ashoor H."/>
            <person name="Bougouffa S."/>
            <person name="Bajic V.B."/>
            <person name="Ryu T."/>
            <person name="Ravasi T."/>
            <person name="Bayer T."/>
            <person name="Micklem G."/>
            <person name="Kim H."/>
            <person name="Bhak J."/>
            <person name="Lajeunesse T.C."/>
            <person name="Voolstra C.R."/>
        </authorList>
    </citation>
    <scope>NUCLEOTIDE SEQUENCE [LARGE SCALE GENOMIC DNA]</scope>
    <source>
        <strain evidence="6 7">CCMP2467</strain>
    </source>
</reference>
<comment type="caution">
    <text evidence="6">The sequence shown here is derived from an EMBL/GenBank/DDBJ whole genome shotgun (WGS) entry which is preliminary data.</text>
</comment>
<dbReference type="InterPro" id="IPR036397">
    <property type="entry name" value="RNaseH_sf"/>
</dbReference>
<evidence type="ECO:0000259" key="5">
    <source>
        <dbReference type="PROSITE" id="PS50994"/>
    </source>
</evidence>
<feature type="region of interest" description="Disordered" evidence="2">
    <location>
        <begin position="882"/>
        <end position="1044"/>
    </location>
</feature>
<keyword evidence="1" id="KW-0479">Metal-binding</keyword>
<keyword evidence="1" id="KW-0863">Zinc-finger</keyword>
<feature type="domain" description="C3H1-type" evidence="3">
    <location>
        <begin position="179"/>
        <end position="207"/>
    </location>
</feature>
<protein>
    <submittedName>
        <fullName evidence="6">Copia protein</fullName>
    </submittedName>
</protein>
<organism evidence="6 7">
    <name type="scientific">Symbiodinium microadriaticum</name>
    <name type="common">Dinoflagellate</name>
    <name type="synonym">Zooxanthella microadriatica</name>
    <dbReference type="NCBI Taxonomy" id="2951"/>
    <lineage>
        <taxon>Eukaryota</taxon>
        <taxon>Sar</taxon>
        <taxon>Alveolata</taxon>
        <taxon>Dinophyceae</taxon>
        <taxon>Suessiales</taxon>
        <taxon>Symbiodiniaceae</taxon>
        <taxon>Symbiodinium</taxon>
    </lineage>
</organism>
<feature type="compositionally biased region" description="Low complexity" evidence="2">
    <location>
        <begin position="259"/>
        <end position="274"/>
    </location>
</feature>
<evidence type="ECO:0000259" key="3">
    <source>
        <dbReference type="PROSITE" id="PS50103"/>
    </source>
</evidence>
<feature type="zinc finger region" description="C3H1-type" evidence="1">
    <location>
        <begin position="179"/>
        <end position="207"/>
    </location>
</feature>
<dbReference type="GO" id="GO:0008270">
    <property type="term" value="F:zinc ion binding"/>
    <property type="evidence" value="ECO:0007669"/>
    <property type="project" value="UniProtKB-KW"/>
</dbReference>
<dbReference type="OrthoDB" id="420273at2759"/>
<dbReference type="InterPro" id="IPR012337">
    <property type="entry name" value="RNaseH-like_sf"/>
</dbReference>
<dbReference type="PROSITE" id="PS50994">
    <property type="entry name" value="INTEGRASE"/>
    <property type="match status" value="1"/>
</dbReference>
<dbReference type="SMART" id="SM00356">
    <property type="entry name" value="ZnF_C3H1"/>
    <property type="match status" value="1"/>
</dbReference>
<dbReference type="Pfam" id="PF07727">
    <property type="entry name" value="RVT_2"/>
    <property type="match status" value="1"/>
</dbReference>
<feature type="domain" description="CCHC-type" evidence="4">
    <location>
        <begin position="217"/>
        <end position="232"/>
    </location>
</feature>
<feature type="compositionally biased region" description="Basic and acidic residues" evidence="2">
    <location>
        <begin position="882"/>
        <end position="896"/>
    </location>
</feature>
<dbReference type="GO" id="GO:0015074">
    <property type="term" value="P:DNA integration"/>
    <property type="evidence" value="ECO:0007669"/>
    <property type="project" value="InterPro"/>
</dbReference>
<proteinExistence type="predicted"/>
<evidence type="ECO:0000256" key="1">
    <source>
        <dbReference type="PROSITE-ProRule" id="PRU00723"/>
    </source>
</evidence>
<dbReference type="InterPro" id="IPR043502">
    <property type="entry name" value="DNA/RNA_pol_sf"/>
</dbReference>
<dbReference type="CDD" id="cd09272">
    <property type="entry name" value="RNase_HI_RT_Ty1"/>
    <property type="match status" value="1"/>
</dbReference>
<dbReference type="PROSITE" id="PS50103">
    <property type="entry name" value="ZF_C3H1"/>
    <property type="match status" value="1"/>
</dbReference>
<name>A0A1Q9CPN3_SYMMI</name>
<dbReference type="InterPro" id="IPR001584">
    <property type="entry name" value="Integrase_cat-core"/>
</dbReference>
<dbReference type="InterPro" id="IPR001878">
    <property type="entry name" value="Znf_CCHC"/>
</dbReference>
<feature type="domain" description="Integrase catalytic" evidence="5">
    <location>
        <begin position="1063"/>
        <end position="1195"/>
    </location>
</feature>
<dbReference type="GO" id="GO:0003676">
    <property type="term" value="F:nucleic acid binding"/>
    <property type="evidence" value="ECO:0007669"/>
    <property type="project" value="InterPro"/>
</dbReference>